<dbReference type="Pfam" id="PF25610">
    <property type="entry name" value="HR1_TOCA"/>
    <property type="match status" value="1"/>
</dbReference>
<feature type="region of interest" description="Disordered" evidence="18">
    <location>
        <begin position="437"/>
        <end position="458"/>
    </location>
</feature>
<keyword evidence="11" id="KW-0446">Lipid-binding</keyword>
<evidence type="ECO:0000256" key="18">
    <source>
        <dbReference type="SAM" id="MobiDB-lite"/>
    </source>
</evidence>
<evidence type="ECO:0000256" key="10">
    <source>
        <dbReference type="ARBA" id="ARBA00023054"/>
    </source>
</evidence>
<protein>
    <submittedName>
        <fullName evidence="23">Cdc42-interacting protein 4 homolog isoform X3</fullName>
    </submittedName>
</protein>
<dbReference type="InterPro" id="IPR027267">
    <property type="entry name" value="AH/BAR_dom_sf"/>
</dbReference>
<dbReference type="AlphaFoldDB" id="A0A9Y3RYX9"/>
<dbReference type="InterPro" id="IPR001452">
    <property type="entry name" value="SH3_domain"/>
</dbReference>
<dbReference type="Gene3D" id="2.30.30.40">
    <property type="entry name" value="SH3 Domains"/>
    <property type="match status" value="1"/>
</dbReference>
<dbReference type="Gene3D" id="1.20.1270.60">
    <property type="entry name" value="Arfaptin homology (AH) domain/BAR domain"/>
    <property type="match status" value="1"/>
</dbReference>
<dbReference type="Proteomes" id="UP000695023">
    <property type="component" value="Unplaced"/>
</dbReference>
<dbReference type="Pfam" id="PF00611">
    <property type="entry name" value="FCH"/>
    <property type="match status" value="1"/>
</dbReference>
<evidence type="ECO:0000256" key="8">
    <source>
        <dbReference type="ARBA" id="ARBA00022490"/>
    </source>
</evidence>
<dbReference type="PANTHER" id="PTHR15735:SF17">
    <property type="entry name" value="CDC42-INTERACTING PROTEIN 4"/>
    <property type="match status" value="1"/>
</dbReference>
<sequence>MDWGTELWDQYDIIEKHTQSGLELVEKYVKFAKERTEIEQNYAKQLRNLSKKYNQKRSSKDEPECRLSSYQAFLDILTEMNDYAGQRELIAENLMMNICIDLTKYLQDLKQERKTYLMDAKKAQQSLESTYKQLDSSKKRFEREWREAERAAQYAEKTDQDINATKADVEKAKQQAHMRARVADECKNDYAALLQKYNKEQNQFYFSDMPLIFNKLQDLDERRIQKLAQGYVLFSDTEKHVMPIIGKCLEGITKAGTNVNEKNDSMIVIEQNKSGFERPGDLEFEDYSQGINRASSDSSLGTPKVSVDPWKKKPNNFWLFSKRSKKFTPERIMPTVTEDFAHLPPEQRRKRLQQKLDEICKELQKEVDQSEALGKMKDVYEKNPQMGDPASLASQINQTSQNIERLRGEQSKYETWLAEAGGRGDTLRYKAHSFNNNGANDVHSPDGAYSDESTPDPSQAIYAEFDDDFEDEDLAAPIGKCTAMYNFPGASEGTIAMQEGEVLAVVEEDKGDGWTRVRRNNGDEGYIPTSYVTITLNK</sequence>
<dbReference type="GO" id="GO:0005856">
    <property type="term" value="C:cytoskeleton"/>
    <property type="evidence" value="ECO:0007669"/>
    <property type="project" value="UniProtKB-SubCell"/>
</dbReference>
<dbReference type="Pfam" id="PF00018">
    <property type="entry name" value="SH3_1"/>
    <property type="match status" value="1"/>
</dbReference>
<evidence type="ECO:0000256" key="4">
    <source>
        <dbReference type="ARBA" id="ARBA00004544"/>
    </source>
</evidence>
<name>A0A9Y3RYX9_9CICH</name>
<dbReference type="CDD" id="cd07653">
    <property type="entry name" value="F-BAR_CIP4-like"/>
    <property type="match status" value="1"/>
</dbReference>
<evidence type="ECO:0000256" key="16">
    <source>
        <dbReference type="PROSITE-ProRule" id="PRU01077"/>
    </source>
</evidence>
<feature type="domain" description="SH3" evidence="19">
    <location>
        <begin position="476"/>
        <end position="537"/>
    </location>
</feature>
<evidence type="ECO:0000259" key="21">
    <source>
        <dbReference type="PROSITE" id="PS51860"/>
    </source>
</evidence>
<reference evidence="23" key="1">
    <citation type="submission" date="2025-08" db="UniProtKB">
        <authorList>
            <consortium name="RefSeq"/>
        </authorList>
    </citation>
    <scope>IDENTIFICATION</scope>
</reference>
<feature type="domain" description="F-BAR" evidence="20">
    <location>
        <begin position="1"/>
        <end position="264"/>
    </location>
</feature>
<dbReference type="InterPro" id="IPR036028">
    <property type="entry name" value="SH3-like_dom_sf"/>
</dbReference>
<comment type="similarity">
    <text evidence="5">Belongs to the FNBP1 family.</text>
</comment>
<dbReference type="Gene3D" id="6.10.140.470">
    <property type="match status" value="1"/>
</dbReference>
<evidence type="ECO:0000256" key="15">
    <source>
        <dbReference type="PROSITE-ProRule" id="PRU00192"/>
    </source>
</evidence>
<dbReference type="FunFam" id="1.20.1270.60:FF:000002">
    <property type="entry name" value="Formin-binding protein 1-like isoform 1"/>
    <property type="match status" value="1"/>
</dbReference>
<dbReference type="RefSeq" id="XP_005749999.1">
    <property type="nucleotide sequence ID" value="XM_005749942.2"/>
</dbReference>
<evidence type="ECO:0000259" key="19">
    <source>
        <dbReference type="PROSITE" id="PS50002"/>
    </source>
</evidence>
<evidence type="ECO:0000256" key="7">
    <source>
        <dbReference type="ARBA" id="ARBA00022475"/>
    </source>
</evidence>
<feature type="domain" description="REM-1" evidence="21">
    <location>
        <begin position="342"/>
        <end position="419"/>
    </location>
</feature>
<evidence type="ECO:0000256" key="9">
    <source>
        <dbReference type="ARBA" id="ARBA00022583"/>
    </source>
</evidence>
<dbReference type="PROSITE" id="PS51741">
    <property type="entry name" value="F_BAR"/>
    <property type="match status" value="1"/>
</dbReference>
<dbReference type="GO" id="GO:0005764">
    <property type="term" value="C:lysosome"/>
    <property type="evidence" value="ECO:0007669"/>
    <property type="project" value="UniProtKB-SubCell"/>
</dbReference>
<accession>A0A9Y3RYX9</accession>
<evidence type="ECO:0000256" key="3">
    <source>
        <dbReference type="ARBA" id="ARBA00004371"/>
    </source>
</evidence>
<keyword evidence="22" id="KW-1185">Reference proteome</keyword>
<proteinExistence type="inferred from homology"/>
<dbReference type="PROSITE" id="PS51860">
    <property type="entry name" value="REM_1"/>
    <property type="match status" value="1"/>
</dbReference>
<dbReference type="GO" id="GO:0008289">
    <property type="term" value="F:lipid binding"/>
    <property type="evidence" value="ECO:0007669"/>
    <property type="project" value="UniProtKB-KW"/>
</dbReference>
<dbReference type="GO" id="GO:0006897">
    <property type="term" value="P:endocytosis"/>
    <property type="evidence" value="ECO:0007669"/>
    <property type="project" value="UniProtKB-KW"/>
</dbReference>
<evidence type="ECO:0000259" key="20">
    <source>
        <dbReference type="PROSITE" id="PS51741"/>
    </source>
</evidence>
<evidence type="ECO:0000256" key="12">
    <source>
        <dbReference type="ARBA" id="ARBA00023136"/>
    </source>
</evidence>
<dbReference type="GO" id="GO:0005886">
    <property type="term" value="C:plasma membrane"/>
    <property type="evidence" value="ECO:0007669"/>
    <property type="project" value="UniProtKB-SubCell"/>
</dbReference>
<dbReference type="InterPro" id="IPR011072">
    <property type="entry name" value="HR1_rho-bd"/>
</dbReference>
<dbReference type="PROSITE" id="PS50002">
    <property type="entry name" value="SH3"/>
    <property type="match status" value="1"/>
</dbReference>
<dbReference type="CTD" id="492762"/>
<dbReference type="PANTHER" id="PTHR15735">
    <property type="entry name" value="FCH AND DOUBLE SH3 DOMAINS PROTEIN"/>
    <property type="match status" value="1"/>
</dbReference>
<evidence type="ECO:0000256" key="1">
    <source>
        <dbReference type="ARBA" id="ARBA00004236"/>
    </source>
</evidence>
<evidence type="ECO:0000256" key="5">
    <source>
        <dbReference type="ARBA" id="ARBA00009426"/>
    </source>
</evidence>
<evidence type="ECO:0000256" key="14">
    <source>
        <dbReference type="ARBA" id="ARBA00023228"/>
    </source>
</evidence>
<evidence type="ECO:0000256" key="2">
    <source>
        <dbReference type="ARBA" id="ARBA00004245"/>
    </source>
</evidence>
<keyword evidence="10 16" id="KW-0175">Coiled coil</keyword>
<keyword evidence="13" id="KW-0206">Cytoskeleton</keyword>
<keyword evidence="8" id="KW-0963">Cytoplasm</keyword>
<evidence type="ECO:0000313" key="22">
    <source>
        <dbReference type="Proteomes" id="UP000695023"/>
    </source>
</evidence>
<evidence type="ECO:0000256" key="6">
    <source>
        <dbReference type="ARBA" id="ARBA00022443"/>
    </source>
</evidence>
<organism evidence="22 23">
    <name type="scientific">Pundamilia nyererei</name>
    <dbReference type="NCBI Taxonomy" id="303518"/>
    <lineage>
        <taxon>Eukaryota</taxon>
        <taxon>Metazoa</taxon>
        <taxon>Chordata</taxon>
        <taxon>Craniata</taxon>
        <taxon>Vertebrata</taxon>
        <taxon>Euteleostomi</taxon>
        <taxon>Actinopterygii</taxon>
        <taxon>Neopterygii</taxon>
        <taxon>Teleostei</taxon>
        <taxon>Neoteleostei</taxon>
        <taxon>Acanthomorphata</taxon>
        <taxon>Ovalentaria</taxon>
        <taxon>Cichlomorphae</taxon>
        <taxon>Cichliformes</taxon>
        <taxon>Cichlidae</taxon>
        <taxon>African cichlids</taxon>
        <taxon>Pseudocrenilabrinae</taxon>
        <taxon>Haplochromini</taxon>
        <taxon>Pundamilia</taxon>
    </lineage>
</organism>
<dbReference type="GO" id="GO:0005938">
    <property type="term" value="C:cell cortex"/>
    <property type="evidence" value="ECO:0007669"/>
    <property type="project" value="UniProtKB-SubCell"/>
</dbReference>
<dbReference type="FunFam" id="2.30.30.40:FF:000017">
    <property type="entry name" value="Formin-binding protein 1-like isoform 1"/>
    <property type="match status" value="1"/>
</dbReference>
<dbReference type="CDD" id="cd11628">
    <property type="entry name" value="HR1_CIP4_FNBP1L"/>
    <property type="match status" value="1"/>
</dbReference>
<keyword evidence="7" id="KW-1003">Cell membrane</keyword>
<dbReference type="SUPFAM" id="SSF50044">
    <property type="entry name" value="SH3-domain"/>
    <property type="match status" value="1"/>
</dbReference>
<dbReference type="SMART" id="SM00326">
    <property type="entry name" value="SH3"/>
    <property type="match status" value="1"/>
</dbReference>
<evidence type="ECO:0000256" key="13">
    <source>
        <dbReference type="ARBA" id="ARBA00023212"/>
    </source>
</evidence>
<comment type="subcellular location">
    <subcellularLocation>
        <location evidence="1">Cell membrane</location>
    </subcellularLocation>
    <subcellularLocation>
        <location evidence="4">Cytoplasm</location>
        <location evidence="4">Cell cortex</location>
    </subcellularLocation>
    <subcellularLocation>
        <location evidence="2">Cytoplasm</location>
        <location evidence="2">Cytoskeleton</location>
    </subcellularLocation>
    <subcellularLocation>
        <location evidence="3">Lysosome</location>
    </subcellularLocation>
</comment>
<gene>
    <name evidence="23" type="primary">trip10a</name>
</gene>
<dbReference type="InterPro" id="IPR001060">
    <property type="entry name" value="FCH_dom"/>
</dbReference>
<evidence type="ECO:0000313" key="23">
    <source>
        <dbReference type="RefSeq" id="XP_005749999.1"/>
    </source>
</evidence>
<dbReference type="SUPFAM" id="SSF103657">
    <property type="entry name" value="BAR/IMD domain-like"/>
    <property type="match status" value="1"/>
</dbReference>
<keyword evidence="12" id="KW-0472">Membrane</keyword>
<dbReference type="InterPro" id="IPR057871">
    <property type="entry name" value="HR1_CIP4_FNBP1L"/>
</dbReference>
<keyword evidence="14" id="KW-0458">Lysosome</keyword>
<evidence type="ECO:0000256" key="11">
    <source>
        <dbReference type="ARBA" id="ARBA00023121"/>
    </source>
</evidence>
<dbReference type="InterPro" id="IPR057870">
    <property type="entry name" value="HR1_TOCA"/>
</dbReference>
<dbReference type="CDD" id="cd11911">
    <property type="entry name" value="SH3_CIP4-like"/>
    <property type="match status" value="1"/>
</dbReference>
<dbReference type="SMART" id="SM00055">
    <property type="entry name" value="FCH"/>
    <property type="match status" value="1"/>
</dbReference>
<keyword evidence="9" id="KW-0254">Endocytosis</keyword>
<dbReference type="GO" id="GO:0007165">
    <property type="term" value="P:signal transduction"/>
    <property type="evidence" value="ECO:0007669"/>
    <property type="project" value="InterPro"/>
</dbReference>
<keyword evidence="6 15" id="KW-0728">SH3 domain</keyword>
<feature type="coiled-coil region" evidence="17">
    <location>
        <begin position="106"/>
        <end position="203"/>
    </location>
</feature>
<evidence type="ECO:0000256" key="17">
    <source>
        <dbReference type="SAM" id="Coils"/>
    </source>
</evidence>
<dbReference type="InterPro" id="IPR031160">
    <property type="entry name" value="F_BAR_dom"/>
</dbReference>